<evidence type="ECO:0000313" key="3">
    <source>
        <dbReference type="Proteomes" id="UP000887540"/>
    </source>
</evidence>
<feature type="domain" description="Receptor L-domain" evidence="2">
    <location>
        <begin position="65"/>
        <end position="188"/>
    </location>
</feature>
<dbReference type="Pfam" id="PF01030">
    <property type="entry name" value="Recep_L_domain"/>
    <property type="match status" value="1"/>
</dbReference>
<accession>A0A914ELJ5</accession>
<sequence>MDKPMDKDNPNDKDKPKPKDKDKPKLKDKTKSLNCIGTKNGRSKTTPDPNKPYNHYNQLKNLFINCKRIIGNLEITHIDKGQLIDDDEENFTTENGTIALRKKKPFWFLEHLEQISGYLLIFLVDVERIDLPNLRIIWGRKLIDNHYSFSVESSRLKFLNMPKFRSIENGKVNMRSLPKLCYAKNINFYEV</sequence>
<dbReference type="Proteomes" id="UP000887540">
    <property type="component" value="Unplaced"/>
</dbReference>
<evidence type="ECO:0000313" key="4">
    <source>
        <dbReference type="WBParaSite" id="ACRNAN_scaffold8585.g22206.t1"/>
    </source>
</evidence>
<name>A0A914ELJ5_9BILA</name>
<dbReference type="InterPro" id="IPR036941">
    <property type="entry name" value="Rcpt_L-dom_sf"/>
</dbReference>
<evidence type="ECO:0000259" key="2">
    <source>
        <dbReference type="Pfam" id="PF01030"/>
    </source>
</evidence>
<dbReference type="SUPFAM" id="SSF52058">
    <property type="entry name" value="L domain-like"/>
    <property type="match status" value="1"/>
</dbReference>
<organism evidence="3 4">
    <name type="scientific">Acrobeloides nanus</name>
    <dbReference type="NCBI Taxonomy" id="290746"/>
    <lineage>
        <taxon>Eukaryota</taxon>
        <taxon>Metazoa</taxon>
        <taxon>Ecdysozoa</taxon>
        <taxon>Nematoda</taxon>
        <taxon>Chromadorea</taxon>
        <taxon>Rhabditida</taxon>
        <taxon>Tylenchina</taxon>
        <taxon>Cephalobomorpha</taxon>
        <taxon>Cephaloboidea</taxon>
        <taxon>Cephalobidae</taxon>
        <taxon>Acrobeloides</taxon>
    </lineage>
</organism>
<dbReference type="AlphaFoldDB" id="A0A914ELJ5"/>
<dbReference type="WBParaSite" id="ACRNAN_scaffold8585.g22206.t1">
    <property type="protein sequence ID" value="ACRNAN_scaffold8585.g22206.t1"/>
    <property type="gene ID" value="ACRNAN_scaffold8585.g22206"/>
</dbReference>
<feature type="compositionally biased region" description="Basic and acidic residues" evidence="1">
    <location>
        <begin position="1"/>
        <end position="31"/>
    </location>
</feature>
<reference evidence="4" key="1">
    <citation type="submission" date="2022-11" db="UniProtKB">
        <authorList>
            <consortium name="WormBaseParasite"/>
        </authorList>
    </citation>
    <scope>IDENTIFICATION</scope>
</reference>
<dbReference type="Gene3D" id="3.80.20.20">
    <property type="entry name" value="Receptor L-domain"/>
    <property type="match status" value="1"/>
</dbReference>
<dbReference type="InterPro" id="IPR000494">
    <property type="entry name" value="Rcpt_L-dom"/>
</dbReference>
<evidence type="ECO:0000256" key="1">
    <source>
        <dbReference type="SAM" id="MobiDB-lite"/>
    </source>
</evidence>
<keyword evidence="3" id="KW-1185">Reference proteome</keyword>
<protein>
    <submittedName>
        <fullName evidence="4">Receptor L-domain domain-containing protein</fullName>
    </submittedName>
</protein>
<feature type="region of interest" description="Disordered" evidence="1">
    <location>
        <begin position="1"/>
        <end position="51"/>
    </location>
</feature>
<proteinExistence type="predicted"/>